<dbReference type="AlphaFoldDB" id="A0A0N8RBP3"/>
<name>A0A0N8RBP3_PSEA0</name>
<dbReference type="EMBL" id="LJQG01000334">
    <property type="protein sequence ID" value="KPX12551.1"/>
    <property type="molecule type" value="Genomic_DNA"/>
</dbReference>
<dbReference type="Proteomes" id="UP000050346">
    <property type="component" value="Unassembled WGS sequence"/>
</dbReference>
<protein>
    <submittedName>
        <fullName evidence="1">Uncharacterized protein</fullName>
    </submittedName>
</protein>
<organism evidence="1 2">
    <name type="scientific">Pseudomonas amygdali pv. dendropanacis</name>
    <dbReference type="NCBI Taxonomy" id="235272"/>
    <lineage>
        <taxon>Bacteria</taxon>
        <taxon>Pseudomonadati</taxon>
        <taxon>Pseudomonadota</taxon>
        <taxon>Gammaproteobacteria</taxon>
        <taxon>Pseudomonadales</taxon>
        <taxon>Pseudomonadaceae</taxon>
        <taxon>Pseudomonas</taxon>
        <taxon>Pseudomonas amygdali</taxon>
    </lineage>
</organism>
<dbReference type="RefSeq" id="WP_044324624.1">
    <property type="nucleotide sequence ID" value="NZ_JYHG01000075.1"/>
</dbReference>
<evidence type="ECO:0000313" key="2">
    <source>
        <dbReference type="Proteomes" id="UP000050346"/>
    </source>
</evidence>
<sequence length="143" mass="16146">MRTIDYRRFEYKGDYASGACFVRVCITDGGMLFGLIAQLRDYDGTSVTNDIEEIISGVIHRLHTERALPKAFSSMYEVLEQFTWVEHYAPGIGISSEGSWAIVTLDASNKPDWEYMSLDGVVARSGVEPDFLALTEEDLRHKK</sequence>
<evidence type="ECO:0000313" key="1">
    <source>
        <dbReference type="EMBL" id="KPX12551.1"/>
    </source>
</evidence>
<reference evidence="1 2" key="1">
    <citation type="submission" date="2015-09" db="EMBL/GenBank/DDBJ databases">
        <title>Genome announcement of multiple Pseudomonas syringae strains.</title>
        <authorList>
            <person name="Thakur S."/>
            <person name="Wang P.W."/>
            <person name="Gong Y."/>
            <person name="Weir B.S."/>
            <person name="Guttman D.S."/>
        </authorList>
    </citation>
    <scope>NUCLEOTIDE SEQUENCE [LARGE SCALE GENOMIC DNA]</scope>
    <source>
        <strain evidence="1 2">ICMP9150</strain>
    </source>
</reference>
<gene>
    <name evidence="1" type="ORF">ALO71_00577</name>
</gene>
<dbReference type="PATRIC" id="fig|235272.12.peg.771"/>
<comment type="caution">
    <text evidence="1">The sequence shown here is derived from an EMBL/GenBank/DDBJ whole genome shotgun (WGS) entry which is preliminary data.</text>
</comment>
<accession>A0A0N8RBP3</accession>
<proteinExistence type="predicted"/>